<dbReference type="GO" id="GO:0046872">
    <property type="term" value="F:metal ion binding"/>
    <property type="evidence" value="ECO:0007669"/>
    <property type="project" value="UniProtKB-KW"/>
</dbReference>
<dbReference type="EMBL" id="JAPFFJ010000006">
    <property type="protein sequence ID" value="KAJ6423988.1"/>
    <property type="molecule type" value="Genomic_DNA"/>
</dbReference>
<evidence type="ECO:0000256" key="13">
    <source>
        <dbReference type="ARBA" id="ARBA00048552"/>
    </source>
</evidence>
<dbReference type="Gene3D" id="2.40.40.20">
    <property type="match status" value="1"/>
</dbReference>
<keyword evidence="12" id="KW-0539">Nucleus</keyword>
<gene>
    <name evidence="15" type="ORF">OIU84_024876</name>
</gene>
<feature type="domain" description="RNA polymerase N-terminal" evidence="14">
    <location>
        <begin position="1"/>
        <end position="221"/>
    </location>
</feature>
<dbReference type="GO" id="GO:0003677">
    <property type="term" value="F:DNA binding"/>
    <property type="evidence" value="ECO:0007669"/>
    <property type="project" value="InterPro"/>
</dbReference>
<keyword evidence="5" id="KW-0240">DNA-directed RNA polymerase</keyword>
<evidence type="ECO:0000256" key="1">
    <source>
        <dbReference type="ARBA" id="ARBA00004123"/>
    </source>
</evidence>
<dbReference type="PANTHER" id="PTHR48446:SF1">
    <property type="entry name" value="DNA-DIRECTED RNA POLYMERASE SUBUNIT BETA' N-TERMINAL SECTION"/>
    <property type="match status" value="1"/>
</dbReference>
<keyword evidence="10" id="KW-0460">Magnesium</keyword>
<accession>A0AAD6PD00</accession>
<evidence type="ECO:0000256" key="11">
    <source>
        <dbReference type="ARBA" id="ARBA00023163"/>
    </source>
</evidence>
<evidence type="ECO:0000256" key="10">
    <source>
        <dbReference type="ARBA" id="ARBA00022842"/>
    </source>
</evidence>
<name>A0AAD6PD00_9ROSI</name>
<dbReference type="InterPro" id="IPR006592">
    <property type="entry name" value="RNA_pol_N"/>
</dbReference>
<dbReference type="InterPro" id="IPR007066">
    <property type="entry name" value="RNA_pol_Rpb1_3"/>
</dbReference>
<evidence type="ECO:0000256" key="3">
    <source>
        <dbReference type="ARBA" id="ARBA00011206"/>
    </source>
</evidence>
<keyword evidence="16" id="KW-1185">Reference proteome</keyword>
<keyword evidence="7" id="KW-0548">Nucleotidyltransferase</keyword>
<evidence type="ECO:0000313" key="16">
    <source>
        <dbReference type="Proteomes" id="UP001162972"/>
    </source>
</evidence>
<evidence type="ECO:0000313" key="15">
    <source>
        <dbReference type="EMBL" id="KAJ6423988.1"/>
    </source>
</evidence>
<keyword evidence="8" id="KW-0479">Metal-binding</keyword>
<keyword evidence="9" id="KW-0862">Zinc</keyword>
<dbReference type="GO" id="GO:0000428">
    <property type="term" value="C:DNA-directed RNA polymerase complex"/>
    <property type="evidence" value="ECO:0007669"/>
    <property type="project" value="UniProtKB-KW"/>
</dbReference>
<evidence type="ECO:0000256" key="8">
    <source>
        <dbReference type="ARBA" id="ARBA00022723"/>
    </source>
</evidence>
<dbReference type="InterPro" id="IPR015700">
    <property type="entry name" value="RPC1"/>
</dbReference>
<organism evidence="15 16">
    <name type="scientific">Salix udensis</name>
    <dbReference type="NCBI Taxonomy" id="889485"/>
    <lineage>
        <taxon>Eukaryota</taxon>
        <taxon>Viridiplantae</taxon>
        <taxon>Streptophyta</taxon>
        <taxon>Embryophyta</taxon>
        <taxon>Tracheophyta</taxon>
        <taxon>Spermatophyta</taxon>
        <taxon>Magnoliopsida</taxon>
        <taxon>eudicotyledons</taxon>
        <taxon>Gunneridae</taxon>
        <taxon>Pentapetalae</taxon>
        <taxon>rosids</taxon>
        <taxon>fabids</taxon>
        <taxon>Malpighiales</taxon>
        <taxon>Salicaceae</taxon>
        <taxon>Saliceae</taxon>
        <taxon>Salix</taxon>
    </lineage>
</organism>
<dbReference type="SMART" id="SM00663">
    <property type="entry name" value="RPOLA_N"/>
    <property type="match status" value="1"/>
</dbReference>
<dbReference type="SUPFAM" id="SSF64484">
    <property type="entry name" value="beta and beta-prime subunits of DNA dependent RNA-polymerase"/>
    <property type="match status" value="1"/>
</dbReference>
<protein>
    <recommendedName>
        <fullName evidence="4">DNA-directed RNA polymerase</fullName>
        <ecNumber evidence="4">2.7.7.6</ecNumber>
    </recommendedName>
</protein>
<evidence type="ECO:0000256" key="2">
    <source>
        <dbReference type="ARBA" id="ARBA00006460"/>
    </source>
</evidence>
<dbReference type="GO" id="GO:0005634">
    <property type="term" value="C:nucleus"/>
    <property type="evidence" value="ECO:0007669"/>
    <property type="project" value="UniProtKB-SubCell"/>
</dbReference>
<comment type="caution">
    <text evidence="15">The sequence shown here is derived from an EMBL/GenBank/DDBJ whole genome shotgun (WGS) entry which is preliminary data.</text>
</comment>
<comment type="similarity">
    <text evidence="2">Belongs to the RNA polymerase beta' chain family.</text>
</comment>
<evidence type="ECO:0000256" key="7">
    <source>
        <dbReference type="ARBA" id="ARBA00022695"/>
    </source>
</evidence>
<dbReference type="InterPro" id="IPR042102">
    <property type="entry name" value="RNA_pol_Rpb1_3_sf"/>
</dbReference>
<dbReference type="FunFam" id="2.40.40.20:FF:000019">
    <property type="entry name" value="DNA-directed RNA polymerase II subunit RPB1"/>
    <property type="match status" value="1"/>
</dbReference>
<dbReference type="Pfam" id="PF00623">
    <property type="entry name" value="RNA_pol_Rpb1_2"/>
    <property type="match status" value="1"/>
</dbReference>
<evidence type="ECO:0000259" key="14">
    <source>
        <dbReference type="SMART" id="SM00663"/>
    </source>
</evidence>
<dbReference type="GO" id="GO:0003899">
    <property type="term" value="F:DNA-directed RNA polymerase activity"/>
    <property type="evidence" value="ECO:0007669"/>
    <property type="project" value="UniProtKB-EC"/>
</dbReference>
<sequence length="341" mass="39007">MQVGRPLSGFVQRLTGKQGRFRQNLAGKRVEFTGRTVISPDPNLKITEVAIPIHMARILTYPERVTHHNIEKLRQCVNNGSYKYPGARMVTYPDGSSKMLTGNYRKRIAEELKSGCIVHRHLEDGDVVLFNRQPSLHRMSIMCHRARIMPWRTLRFNESVCNPYNADFDGDEMNLHVPQTEEARTEAFLLMGVQNNLCTPKNGEILVASTQDFLTSSFLITRKDTFYDRAAFSLMCSYMNDGMDLVDLPTPSVLKPIELWTGKQLFSVLLRPHANVRVYVNLNVKEKSYSKPNKEHKKERETMCPNDGFVYFRNSELISGQLGKATLVMFSLVPEFHADVC</sequence>
<evidence type="ECO:0000256" key="5">
    <source>
        <dbReference type="ARBA" id="ARBA00022478"/>
    </source>
</evidence>
<evidence type="ECO:0000256" key="12">
    <source>
        <dbReference type="ARBA" id="ARBA00023242"/>
    </source>
</evidence>
<dbReference type="Gene3D" id="1.10.274.100">
    <property type="entry name" value="RNA polymerase Rpb1, domain 3"/>
    <property type="match status" value="1"/>
</dbReference>
<keyword evidence="6" id="KW-0808">Transferase</keyword>
<keyword evidence="11" id="KW-0804">Transcription</keyword>
<proteinExistence type="inferred from homology"/>
<evidence type="ECO:0000256" key="9">
    <source>
        <dbReference type="ARBA" id="ARBA00022833"/>
    </source>
</evidence>
<comment type="catalytic activity">
    <reaction evidence="13">
        <text>RNA(n) + a ribonucleoside 5'-triphosphate = RNA(n+1) + diphosphate</text>
        <dbReference type="Rhea" id="RHEA:21248"/>
        <dbReference type="Rhea" id="RHEA-COMP:14527"/>
        <dbReference type="Rhea" id="RHEA-COMP:17342"/>
        <dbReference type="ChEBI" id="CHEBI:33019"/>
        <dbReference type="ChEBI" id="CHEBI:61557"/>
        <dbReference type="ChEBI" id="CHEBI:140395"/>
        <dbReference type="EC" id="2.7.7.6"/>
    </reaction>
</comment>
<evidence type="ECO:0000256" key="6">
    <source>
        <dbReference type="ARBA" id="ARBA00022679"/>
    </source>
</evidence>
<dbReference type="GO" id="GO:0006351">
    <property type="term" value="P:DNA-templated transcription"/>
    <property type="evidence" value="ECO:0007669"/>
    <property type="project" value="InterPro"/>
</dbReference>
<dbReference type="EC" id="2.7.7.6" evidence="4"/>
<reference evidence="15 16" key="1">
    <citation type="journal article" date="2023" name="Int. J. Mol. Sci.">
        <title>De Novo Assembly and Annotation of 11 Diverse Shrub Willow (Salix) Genomes Reveals Novel Gene Organization in Sex-Linked Regions.</title>
        <authorList>
            <person name="Hyden B."/>
            <person name="Feng K."/>
            <person name="Yates T.B."/>
            <person name="Jawdy S."/>
            <person name="Cereghino C."/>
            <person name="Smart L.B."/>
            <person name="Muchero W."/>
        </authorList>
    </citation>
    <scope>NUCLEOTIDE SEQUENCE [LARGE SCALE GENOMIC DNA]</scope>
    <source>
        <tissue evidence="15">Shoot tip</tissue>
    </source>
</reference>
<dbReference type="Gene3D" id="3.30.1490.180">
    <property type="entry name" value="RNA polymerase ii"/>
    <property type="match status" value="1"/>
</dbReference>
<evidence type="ECO:0000256" key="4">
    <source>
        <dbReference type="ARBA" id="ARBA00012418"/>
    </source>
</evidence>
<dbReference type="FunFam" id="3.30.1490.180:FF:000005">
    <property type="entry name" value="DNA-directed RNA polymerase subunit"/>
    <property type="match status" value="1"/>
</dbReference>
<comment type="subcellular location">
    <subcellularLocation>
        <location evidence="1">Nucleus</location>
    </subcellularLocation>
</comment>
<dbReference type="Pfam" id="PF04983">
    <property type="entry name" value="RNA_pol_Rpb1_3"/>
    <property type="match status" value="1"/>
</dbReference>
<comment type="subunit">
    <text evidence="3">Component of the RNA polymerase III (Pol III) complex consisting of 17 subunits.</text>
</comment>
<dbReference type="Proteomes" id="UP001162972">
    <property type="component" value="Chromosome 16"/>
</dbReference>
<dbReference type="InterPro" id="IPR000722">
    <property type="entry name" value="RNA_pol_asu"/>
</dbReference>
<dbReference type="AlphaFoldDB" id="A0AAD6PD00"/>
<dbReference type="PANTHER" id="PTHR48446">
    <property type="entry name" value="DNA-DIRECTED RNA POLYMERASE SUBUNIT BETA' N-TERMINAL SECTION"/>
    <property type="match status" value="1"/>
</dbReference>